<gene>
    <name evidence="6" type="ORF">ISP17_04230</name>
</gene>
<dbReference type="Gene3D" id="3.40.190.290">
    <property type="match status" value="1"/>
</dbReference>
<dbReference type="PROSITE" id="PS50931">
    <property type="entry name" value="HTH_LYSR"/>
    <property type="match status" value="1"/>
</dbReference>
<organism evidence="6 7">
    <name type="scientific">Dyella ginsengisoli</name>
    <dbReference type="NCBI Taxonomy" id="363848"/>
    <lineage>
        <taxon>Bacteria</taxon>
        <taxon>Pseudomonadati</taxon>
        <taxon>Pseudomonadota</taxon>
        <taxon>Gammaproteobacteria</taxon>
        <taxon>Lysobacterales</taxon>
        <taxon>Rhodanobacteraceae</taxon>
        <taxon>Dyella</taxon>
    </lineage>
</organism>
<dbReference type="InterPro" id="IPR036390">
    <property type="entry name" value="WH_DNA-bd_sf"/>
</dbReference>
<dbReference type="Pfam" id="PF00126">
    <property type="entry name" value="HTH_1"/>
    <property type="match status" value="1"/>
</dbReference>
<dbReference type="SUPFAM" id="SSF53850">
    <property type="entry name" value="Periplasmic binding protein-like II"/>
    <property type="match status" value="1"/>
</dbReference>
<dbReference type="InterPro" id="IPR036388">
    <property type="entry name" value="WH-like_DNA-bd_sf"/>
</dbReference>
<keyword evidence="3" id="KW-0238">DNA-binding</keyword>
<evidence type="ECO:0000256" key="4">
    <source>
        <dbReference type="ARBA" id="ARBA00023163"/>
    </source>
</evidence>
<dbReference type="CDD" id="cd08422">
    <property type="entry name" value="PBP2_CrgA_like"/>
    <property type="match status" value="1"/>
</dbReference>
<dbReference type="PANTHER" id="PTHR30537:SF5">
    <property type="entry name" value="HTH-TYPE TRANSCRIPTIONAL ACTIVATOR TTDR-RELATED"/>
    <property type="match status" value="1"/>
</dbReference>
<dbReference type="Gene3D" id="1.10.10.10">
    <property type="entry name" value="Winged helix-like DNA-binding domain superfamily/Winged helix DNA-binding domain"/>
    <property type="match status" value="1"/>
</dbReference>
<dbReference type="RefSeq" id="WP_404630359.1">
    <property type="nucleotide sequence ID" value="NZ_JADIKM010000001.1"/>
</dbReference>
<dbReference type="Proteomes" id="UP001620460">
    <property type="component" value="Unassembled WGS sequence"/>
</dbReference>
<comment type="caution">
    <text evidence="6">The sequence shown here is derived from an EMBL/GenBank/DDBJ whole genome shotgun (WGS) entry which is preliminary data.</text>
</comment>
<comment type="similarity">
    <text evidence="1">Belongs to the LysR transcriptional regulatory family.</text>
</comment>
<dbReference type="InterPro" id="IPR000847">
    <property type="entry name" value="LysR_HTH_N"/>
</dbReference>
<evidence type="ECO:0000313" key="6">
    <source>
        <dbReference type="EMBL" id="MFK2903159.1"/>
    </source>
</evidence>
<keyword evidence="4" id="KW-0804">Transcription</keyword>
<evidence type="ECO:0000256" key="3">
    <source>
        <dbReference type="ARBA" id="ARBA00023125"/>
    </source>
</evidence>
<proteinExistence type="inferred from homology"/>
<evidence type="ECO:0000313" key="7">
    <source>
        <dbReference type="Proteomes" id="UP001620460"/>
    </source>
</evidence>
<dbReference type="Pfam" id="PF03466">
    <property type="entry name" value="LysR_substrate"/>
    <property type="match status" value="1"/>
</dbReference>
<dbReference type="SUPFAM" id="SSF46785">
    <property type="entry name" value="Winged helix' DNA-binding domain"/>
    <property type="match status" value="1"/>
</dbReference>
<reference evidence="6 7" key="1">
    <citation type="submission" date="2020-10" db="EMBL/GenBank/DDBJ databases">
        <title>Phylogeny of dyella-like bacteria.</title>
        <authorList>
            <person name="Fu J."/>
        </authorList>
    </citation>
    <scope>NUCLEOTIDE SEQUENCE [LARGE SCALE GENOMIC DNA]</scope>
    <source>
        <strain evidence="6 7">Gsoil3046</strain>
    </source>
</reference>
<evidence type="ECO:0000256" key="1">
    <source>
        <dbReference type="ARBA" id="ARBA00009437"/>
    </source>
</evidence>
<protein>
    <submittedName>
        <fullName evidence="6">LysR family transcriptional regulator</fullName>
    </submittedName>
</protein>
<dbReference type="InterPro" id="IPR058163">
    <property type="entry name" value="LysR-type_TF_proteobact-type"/>
</dbReference>
<accession>A0ABW8JRV4</accession>
<evidence type="ECO:0000256" key="2">
    <source>
        <dbReference type="ARBA" id="ARBA00023015"/>
    </source>
</evidence>
<keyword evidence="7" id="KW-1185">Reference proteome</keyword>
<evidence type="ECO:0000259" key="5">
    <source>
        <dbReference type="PROSITE" id="PS50931"/>
    </source>
</evidence>
<name>A0ABW8JRV4_9GAMM</name>
<dbReference type="PANTHER" id="PTHR30537">
    <property type="entry name" value="HTH-TYPE TRANSCRIPTIONAL REGULATOR"/>
    <property type="match status" value="1"/>
</dbReference>
<keyword evidence="2" id="KW-0805">Transcription regulation</keyword>
<feature type="domain" description="HTH lysR-type" evidence="5">
    <location>
        <begin position="10"/>
        <end position="67"/>
    </location>
</feature>
<dbReference type="InterPro" id="IPR005119">
    <property type="entry name" value="LysR_subst-bd"/>
</dbReference>
<dbReference type="EMBL" id="JADIKM010000001">
    <property type="protein sequence ID" value="MFK2903159.1"/>
    <property type="molecule type" value="Genomic_DNA"/>
</dbReference>
<sequence length="304" mass="33144">MNQSFELTPNRLRELRAFAAAARRLNFTRAARDAGCTPSVLSRRIASLEAAIGGKLFLRTTRSVTLTQRGERLLAQCERLEAVMQDLATGLRPGDGEPAGRLCVHVPGSYGRVRIAPLLARFAAAHPQVRIEATYDDAYVDLVAGRIDLAVRVGKLADAQLVARRVGTMRRYLCAAPSYLATAPAPSDPVELKAHRCVAFSGLRTGTLWQFSRQRRRRSVRIDPVLACNDSMAVRDALLAGVGIGIQGDYMADPLVSAGRLVEVMPDWELLSSPVHLVWLPGADRVPALRRLIDFLATELTVAG</sequence>